<protein>
    <submittedName>
        <fullName evidence="1">Uncharacterized protein</fullName>
    </submittedName>
</protein>
<reference evidence="2" key="1">
    <citation type="submission" date="2015-07" db="EMBL/GenBank/DDBJ databases">
        <title>Draft Genome Sequence of Roseovarius tolerans EL-164, a producer of N-Acylated Alanine Methyl Esters (NAMEs).</title>
        <authorList>
            <person name="Voget S."/>
            <person name="Bruns H."/>
            <person name="Wagner-Doebler I."/>
            <person name="Schulz S."/>
            <person name="Daniel R."/>
        </authorList>
    </citation>
    <scope>NUCLEOTIDE SEQUENCE [LARGE SCALE GENOMIC DNA]</scope>
    <source>
        <strain evidence="2">EL-164</strain>
    </source>
</reference>
<name>A0A0L6CTC5_9RHOB</name>
<sequence length="213" mass="24507">MGGYGSGRPRRNQLAEDCRKLDVNRLNREGCLKPGWSGNWLWHRDCEQVAGISLSAEQSRLIVSFHITEKTGDYYDVEQSIPIIRTPCNYGGNRPFFGCPGVVNGTPCRRRVAKLFKGGRYFLCRHCYSIAYASQSEAVEDRMLRRADKRRMAMGGQRGTAYGIAPKPKGMWQRTYDLQCDEIEWCEDQANRAFLGRYRHSLSREELEMYFGP</sequence>
<dbReference type="OrthoDB" id="5951715at2"/>
<keyword evidence="2" id="KW-1185">Reference proteome</keyword>
<dbReference type="Proteomes" id="UP000037046">
    <property type="component" value="Unassembled WGS sequence"/>
</dbReference>
<dbReference type="EMBL" id="LGVV01000040">
    <property type="protein sequence ID" value="KNX40773.1"/>
    <property type="molecule type" value="Genomic_DNA"/>
</dbReference>
<evidence type="ECO:0000313" key="2">
    <source>
        <dbReference type="Proteomes" id="UP000037046"/>
    </source>
</evidence>
<dbReference type="PATRIC" id="fig|74031.6.peg.2706"/>
<comment type="caution">
    <text evidence="1">The sequence shown here is derived from an EMBL/GenBank/DDBJ whole genome shotgun (WGS) entry which is preliminary data.</text>
</comment>
<organism evidence="1 2">
    <name type="scientific">Roseovarius tolerans</name>
    <dbReference type="NCBI Taxonomy" id="74031"/>
    <lineage>
        <taxon>Bacteria</taxon>
        <taxon>Pseudomonadati</taxon>
        <taxon>Pseudomonadota</taxon>
        <taxon>Alphaproteobacteria</taxon>
        <taxon>Rhodobacterales</taxon>
        <taxon>Roseobacteraceae</taxon>
        <taxon>Roseovarius</taxon>
    </lineage>
</organism>
<gene>
    <name evidence="1" type="ORF">ROTO_26540</name>
</gene>
<proteinExistence type="predicted"/>
<accession>A0A0L6CTC5</accession>
<dbReference type="AlphaFoldDB" id="A0A0L6CTC5"/>
<evidence type="ECO:0000313" key="1">
    <source>
        <dbReference type="EMBL" id="KNX40773.1"/>
    </source>
</evidence>